<evidence type="ECO:0000256" key="2">
    <source>
        <dbReference type="SAM" id="MobiDB-lite"/>
    </source>
</evidence>
<gene>
    <name evidence="4" type="primary">SPAG5</name>
</gene>
<protein>
    <submittedName>
        <fullName evidence="4">Sperm-associated antigen 5</fullName>
    </submittedName>
</protein>
<keyword evidence="1" id="KW-0175">Coiled coil</keyword>
<feature type="coiled-coil region" evidence="1">
    <location>
        <begin position="798"/>
        <end position="825"/>
    </location>
</feature>
<name>A0ABM5ENT1_9SAUR</name>
<evidence type="ECO:0000256" key="1">
    <source>
        <dbReference type="SAM" id="Coils"/>
    </source>
</evidence>
<feature type="region of interest" description="Disordered" evidence="2">
    <location>
        <begin position="690"/>
        <end position="713"/>
    </location>
</feature>
<evidence type="ECO:0000313" key="3">
    <source>
        <dbReference type="Proteomes" id="UP001652642"/>
    </source>
</evidence>
<dbReference type="PANTHER" id="PTHR15347">
    <property type="entry name" value="SPERM-ASSOCIATED ANTIGEN 5"/>
    <property type="match status" value="1"/>
</dbReference>
<reference evidence="4" key="1">
    <citation type="submission" date="2025-08" db="UniProtKB">
        <authorList>
            <consortium name="RefSeq"/>
        </authorList>
    </citation>
    <scope>IDENTIFICATION</scope>
</reference>
<evidence type="ECO:0000313" key="4">
    <source>
        <dbReference type="RefSeq" id="XP_072834801.1"/>
    </source>
</evidence>
<feature type="coiled-coil region" evidence="1">
    <location>
        <begin position="1111"/>
        <end position="1208"/>
    </location>
</feature>
<accession>A0ABM5ENT1</accession>
<feature type="compositionally biased region" description="Polar residues" evidence="2">
    <location>
        <begin position="268"/>
        <end position="277"/>
    </location>
</feature>
<feature type="region of interest" description="Disordered" evidence="2">
    <location>
        <begin position="896"/>
        <end position="917"/>
    </location>
</feature>
<feature type="coiled-coil region" evidence="1">
    <location>
        <begin position="1262"/>
        <end position="1292"/>
    </location>
</feature>
<dbReference type="Proteomes" id="UP001652642">
    <property type="component" value="Chromosome 7"/>
</dbReference>
<feature type="region of interest" description="Disordered" evidence="2">
    <location>
        <begin position="1"/>
        <end position="25"/>
    </location>
</feature>
<feature type="compositionally biased region" description="Low complexity" evidence="2">
    <location>
        <begin position="291"/>
        <end position="306"/>
    </location>
</feature>
<sequence length="1311" mass="140925">MDEGLGCCPREGPASPSTEAEDRQMPALGTLPWAAPLVWLEQILPDSPLLEDLRKSLPWPLPRPDPSAGASPSFFSGPIWASPRSLPKEKGEVSVSPTGLPEAGGIVAPEEEGPGGLRDEPPPTPDAVASPEVRPPASVPPEALTSVFFCLEEKSPPLEQSGASKRTLVPASDAETPGPPPCLPEAGLTPSEEGAPSPALEKEGDPSTPPFVAAGEVLNSPPPFPEAGGHFCCPEESFVSEQGVGTDRPGSAASGETLRSPPGLSEAGVSTSLQSSAPLLWQGEGAGGGPASPLSPEASASPPGLLDAPRTGSSEGRALVPGQGGCDGTPLATGSVASWGALGNLPEVGDTPSAEVEDSVLQREEEVGSVAPEPFFGLTPPSPAALLEASVDASLEQEVPVLHDGEGTRVSPMPAASVETRMPPPRSLLEAGMGLSPVEKTLPWQQTDSAPLPIGGASPRVSGASAHTSMEEKLPLWPQDACTSTPLSLAPTATGTSLPNGPEAGRTVFQEEKGRVSCCGESSRILPLGCHCHGFWTSPLSLLEAGLSDSPEPRPSVFFSGRKGAGVPAVRTASAGAQESPPGASVAGPNTPSLQRQEKGVSVTPVPTVSAATWTSPPACLDAGVNTSAEEKAVTKDSTAETDSLLWHCSREQLSGLSRGELEGRLESTLIIMEALSRQIRAGRDLWQPTGAVGPADQRDVSTQTPVSDPKQEEQLHRDFCAGLGRRFQTLRRSRESQQDLARLLADALGELRALSLGSWKSVEEGDARAAALRNRYAQMRLDYEAFRSLISRCAVKMQQMAKDVRAAREETEQHREVCQKLEERTVEVVAALGRVNELVEANAGLEKGLAAALQRATTAEGEQQQLHRETKGLSQQLVEKQDTIRTLEEAVARLSREKERAEKERKAAQQDAREMSDCREFMEQENQITRRQLAETEEELRTTLASLRERTMHLEDLKDAHAALQEEREALGRRLASSEAELQSIQAHLEAFARSLQQIRAVHAEFLGVADTLRMALPGEAVDAAPRSSCYTPTWRTPHRSGASLVDSVLKAVAEKGSETPGIWSATTAFAKATPALPPTPSEIREDLAACVQDLKEVAAQIRLLSSQRQKVVREEAQGLQAKIAQLQQRSDDLESQLQAEREAGAASLAKMHKALHVRIQNEKELQEAVRQQEERMRSLLDHRWKVSILEEEVSQLKYALQKSETETSVLWEELRGTKEPDTDWVKEKMWLRQEVGKLRDLLLRKDEERVELSTSYLCQVRKLEGQLHQAKQALKKHEKAEAEMKEVLSTFQADVAGLPEVRRLIELLP</sequence>
<dbReference type="PANTHER" id="PTHR15347:SF1">
    <property type="entry name" value="SPERM-ASSOCIATED ANTIGEN 5"/>
    <property type="match status" value="1"/>
</dbReference>
<feature type="region of interest" description="Disordered" evidence="2">
    <location>
        <begin position="53"/>
        <end position="139"/>
    </location>
</feature>
<feature type="region of interest" description="Disordered" evidence="2">
    <location>
        <begin position="155"/>
        <end position="332"/>
    </location>
</feature>
<keyword evidence="3" id="KW-1185">Reference proteome</keyword>
<dbReference type="InterPro" id="IPR028728">
    <property type="entry name" value="Astrin"/>
</dbReference>
<proteinExistence type="predicted"/>
<feature type="region of interest" description="Disordered" evidence="2">
    <location>
        <begin position="569"/>
        <end position="602"/>
    </location>
</feature>
<organism evidence="3 4">
    <name type="scientific">Pogona vitticeps</name>
    <name type="common">central bearded dragon</name>
    <dbReference type="NCBI Taxonomy" id="103695"/>
    <lineage>
        <taxon>Eukaryota</taxon>
        <taxon>Metazoa</taxon>
        <taxon>Chordata</taxon>
        <taxon>Craniata</taxon>
        <taxon>Vertebrata</taxon>
        <taxon>Euteleostomi</taxon>
        <taxon>Lepidosauria</taxon>
        <taxon>Squamata</taxon>
        <taxon>Bifurcata</taxon>
        <taxon>Unidentata</taxon>
        <taxon>Episquamata</taxon>
        <taxon>Toxicofera</taxon>
        <taxon>Iguania</taxon>
        <taxon>Acrodonta</taxon>
        <taxon>Agamidae</taxon>
        <taxon>Amphibolurinae</taxon>
        <taxon>Pogona</taxon>
    </lineage>
</organism>
<dbReference type="RefSeq" id="XP_072834801.1">
    <property type="nucleotide sequence ID" value="XM_072978700.1"/>
</dbReference>
<dbReference type="GeneID" id="110084259"/>